<accession>A0AAW0CNC5</accession>
<evidence type="ECO:0000256" key="4">
    <source>
        <dbReference type="ARBA" id="ARBA00022723"/>
    </source>
</evidence>
<organism evidence="10 11">
    <name type="scientific">Favolaschia claudopus</name>
    <dbReference type="NCBI Taxonomy" id="2862362"/>
    <lineage>
        <taxon>Eukaryota</taxon>
        <taxon>Fungi</taxon>
        <taxon>Dikarya</taxon>
        <taxon>Basidiomycota</taxon>
        <taxon>Agaricomycotina</taxon>
        <taxon>Agaricomycetes</taxon>
        <taxon>Agaricomycetidae</taxon>
        <taxon>Agaricales</taxon>
        <taxon>Marasmiineae</taxon>
        <taxon>Mycenaceae</taxon>
        <taxon>Favolaschia</taxon>
    </lineage>
</organism>
<dbReference type="EMBL" id="JAWWNJ010000016">
    <property type="protein sequence ID" value="KAK7039906.1"/>
    <property type="molecule type" value="Genomic_DNA"/>
</dbReference>
<keyword evidence="11" id="KW-1185">Reference proteome</keyword>
<name>A0AAW0CNC5_9AGAR</name>
<comment type="similarity">
    <text evidence="7">Belongs to the chloroperoxidase family.</text>
</comment>
<dbReference type="PANTHER" id="PTHR33577">
    <property type="entry name" value="STERIGMATOCYSTIN BIOSYNTHESIS PEROXIDASE STCC-RELATED"/>
    <property type="match status" value="1"/>
</dbReference>
<feature type="chain" id="PRO_5043350959" evidence="8">
    <location>
        <begin position="18"/>
        <end position="271"/>
    </location>
</feature>
<dbReference type="InterPro" id="IPR000028">
    <property type="entry name" value="Chloroperoxidase"/>
</dbReference>
<evidence type="ECO:0000313" key="11">
    <source>
        <dbReference type="Proteomes" id="UP001362999"/>
    </source>
</evidence>
<keyword evidence="2" id="KW-0575">Peroxidase</keyword>
<dbReference type="Gene3D" id="1.10.489.10">
    <property type="entry name" value="Chloroperoxidase-like"/>
    <property type="match status" value="1"/>
</dbReference>
<dbReference type="InterPro" id="IPR036851">
    <property type="entry name" value="Chloroperoxidase-like_sf"/>
</dbReference>
<evidence type="ECO:0000256" key="1">
    <source>
        <dbReference type="ARBA" id="ARBA00001970"/>
    </source>
</evidence>
<evidence type="ECO:0000256" key="7">
    <source>
        <dbReference type="ARBA" id="ARBA00025795"/>
    </source>
</evidence>
<keyword evidence="4" id="KW-0479">Metal-binding</keyword>
<feature type="domain" description="Heme haloperoxidase family profile" evidence="9">
    <location>
        <begin position="36"/>
        <end position="242"/>
    </location>
</feature>
<evidence type="ECO:0000313" key="10">
    <source>
        <dbReference type="EMBL" id="KAK7039906.1"/>
    </source>
</evidence>
<evidence type="ECO:0000256" key="8">
    <source>
        <dbReference type="SAM" id="SignalP"/>
    </source>
</evidence>
<keyword evidence="3" id="KW-0349">Heme</keyword>
<keyword evidence="6" id="KW-0408">Iron</keyword>
<evidence type="ECO:0000256" key="6">
    <source>
        <dbReference type="ARBA" id="ARBA00023004"/>
    </source>
</evidence>
<dbReference type="Proteomes" id="UP001362999">
    <property type="component" value="Unassembled WGS sequence"/>
</dbReference>
<dbReference type="SUPFAM" id="SSF47571">
    <property type="entry name" value="Cloroperoxidase"/>
    <property type="match status" value="1"/>
</dbReference>
<gene>
    <name evidence="10" type="ORF">R3P38DRAFT_3469153</name>
</gene>
<evidence type="ECO:0000256" key="5">
    <source>
        <dbReference type="ARBA" id="ARBA00023002"/>
    </source>
</evidence>
<dbReference type="GO" id="GO:0046872">
    <property type="term" value="F:metal ion binding"/>
    <property type="evidence" value="ECO:0007669"/>
    <property type="project" value="UniProtKB-KW"/>
</dbReference>
<dbReference type="PROSITE" id="PS51405">
    <property type="entry name" value="HEME_HALOPEROXIDASE"/>
    <property type="match status" value="1"/>
</dbReference>
<comment type="caution">
    <text evidence="10">The sequence shown here is derived from an EMBL/GenBank/DDBJ whole genome shotgun (WGS) entry which is preliminary data.</text>
</comment>
<feature type="signal peptide" evidence="8">
    <location>
        <begin position="1"/>
        <end position="17"/>
    </location>
</feature>
<keyword evidence="8" id="KW-0732">Signal</keyword>
<dbReference type="GO" id="GO:0004601">
    <property type="term" value="F:peroxidase activity"/>
    <property type="evidence" value="ECO:0007669"/>
    <property type="project" value="UniProtKB-KW"/>
</dbReference>
<evidence type="ECO:0000256" key="3">
    <source>
        <dbReference type="ARBA" id="ARBA00022617"/>
    </source>
</evidence>
<evidence type="ECO:0000259" key="9">
    <source>
        <dbReference type="PROSITE" id="PS51405"/>
    </source>
</evidence>
<proteinExistence type="inferred from homology"/>
<evidence type="ECO:0000256" key="2">
    <source>
        <dbReference type="ARBA" id="ARBA00022559"/>
    </source>
</evidence>
<dbReference type="PANTHER" id="PTHR33577:SF9">
    <property type="entry name" value="PEROXIDASE STCC"/>
    <property type="match status" value="1"/>
</dbReference>
<protein>
    <submittedName>
        <fullName evidence="10">Chloroperoxidase</fullName>
    </submittedName>
</protein>
<dbReference type="PROSITE" id="PS51257">
    <property type="entry name" value="PROKAR_LIPOPROTEIN"/>
    <property type="match status" value="1"/>
</dbReference>
<comment type="cofactor">
    <cofactor evidence="1">
        <name>heme b</name>
        <dbReference type="ChEBI" id="CHEBI:60344"/>
    </cofactor>
</comment>
<reference evidence="10 11" key="1">
    <citation type="journal article" date="2024" name="J Genomics">
        <title>Draft genome sequencing and assembly of Favolaschia claudopus CIRM-BRFM 2984 isolated from oak limbs.</title>
        <authorList>
            <person name="Navarro D."/>
            <person name="Drula E."/>
            <person name="Chaduli D."/>
            <person name="Cazenave R."/>
            <person name="Ahrendt S."/>
            <person name="Wang J."/>
            <person name="Lipzen A."/>
            <person name="Daum C."/>
            <person name="Barry K."/>
            <person name="Grigoriev I.V."/>
            <person name="Favel A."/>
            <person name="Rosso M.N."/>
            <person name="Martin F."/>
        </authorList>
    </citation>
    <scope>NUCLEOTIDE SEQUENCE [LARGE SCALE GENOMIC DNA]</scope>
    <source>
        <strain evidence="10 11">CIRM-BRFM 2984</strain>
    </source>
</reference>
<dbReference type="Pfam" id="PF01328">
    <property type="entry name" value="Peroxidase_2"/>
    <property type="match status" value="1"/>
</dbReference>
<sequence>MSLRLSSFLAIAAFACAVSVDVRSEESFGHPLPPAEMHQFIAPKATDIRAPCPGLNTLANHGYLPRNGRNVTVDMIVQGSLDGFNAGVDAILPFAKFGLLASNVASTVNLDELVLHGLIEHDASLSRVDAALGDPLHFSEQIFSTLAHSNPGVNYYNTTSAGHVQFARLADSLKKNPNVTNTPHEFKIRTRESAFYLSVMGEPLTGIAPKKFVNIFFRENRLPIQEGWKRPKTLITAATLGALQTVIVANSNWTASASCESPEVLGPALSL</sequence>
<keyword evidence="5" id="KW-0560">Oxidoreductase</keyword>
<dbReference type="AlphaFoldDB" id="A0AAW0CNC5"/>